<keyword evidence="4" id="KW-0573">Peptidoglycan synthesis</keyword>
<dbReference type="GO" id="GO:0071555">
    <property type="term" value="P:cell wall organization"/>
    <property type="evidence" value="ECO:0007669"/>
    <property type="project" value="UniProtKB-KW"/>
</dbReference>
<reference evidence="7" key="1">
    <citation type="submission" date="2021-01" db="EMBL/GenBank/DDBJ databases">
        <title>Description of Breznakiella homolactica.</title>
        <authorList>
            <person name="Song Y."/>
            <person name="Brune A."/>
        </authorList>
    </citation>
    <scope>NUCLEOTIDE SEQUENCE</scope>
    <source>
        <strain evidence="7">RmG30</strain>
    </source>
</reference>
<protein>
    <submittedName>
        <fullName evidence="7">Peptidoglycan bridge formation glycyltransferase FemA/FemB family protein</fullName>
    </submittedName>
</protein>
<dbReference type="AlphaFoldDB" id="A0A7T8B943"/>
<keyword evidence="2" id="KW-0808">Transferase</keyword>
<evidence type="ECO:0000313" key="8">
    <source>
        <dbReference type="Proteomes" id="UP000595917"/>
    </source>
</evidence>
<organism evidence="7 8">
    <name type="scientific">Breznakiella homolactica</name>
    <dbReference type="NCBI Taxonomy" id="2798577"/>
    <lineage>
        <taxon>Bacteria</taxon>
        <taxon>Pseudomonadati</taxon>
        <taxon>Spirochaetota</taxon>
        <taxon>Spirochaetia</taxon>
        <taxon>Spirochaetales</taxon>
        <taxon>Breznakiellaceae</taxon>
        <taxon>Breznakiella</taxon>
    </lineage>
</organism>
<keyword evidence="8" id="KW-1185">Reference proteome</keyword>
<keyword evidence="6" id="KW-0961">Cell wall biogenesis/degradation</keyword>
<evidence type="ECO:0000256" key="6">
    <source>
        <dbReference type="ARBA" id="ARBA00023316"/>
    </source>
</evidence>
<dbReference type="PANTHER" id="PTHR36174">
    <property type="entry name" value="LIPID II:GLYCINE GLYCYLTRANSFERASE"/>
    <property type="match status" value="1"/>
</dbReference>
<accession>A0A7T8B943</accession>
<proteinExistence type="inferred from homology"/>
<dbReference type="PANTHER" id="PTHR36174:SF1">
    <property type="entry name" value="LIPID II:GLYCINE GLYCYLTRANSFERASE"/>
    <property type="match status" value="1"/>
</dbReference>
<evidence type="ECO:0000256" key="2">
    <source>
        <dbReference type="ARBA" id="ARBA00022679"/>
    </source>
</evidence>
<dbReference type="EMBL" id="CP067089">
    <property type="protein sequence ID" value="QQO07956.1"/>
    <property type="molecule type" value="Genomic_DNA"/>
</dbReference>
<sequence>MAGPGQFPIRGLIPADLASCNRASSFLQSAFWGSFKARFGWNARAFLIEWEYAEPTPLLVIRRRLAPGITFAYVPWGPELPAGFPDSDNERNGLLLAVADHLKPLLSPDTAFIRFDPPWYSEGADAAPPPVFQPFARSGADIQPPDTVIVSLAEDEEAILSQMKPKWRYNIRLAEKKGVTVRRQDAGGLDTFYRLYGETAKRDGIAIHGIDYYKTLFSHAADYPGNGQDLRLYTADHEGETLAAVIIIFRGTTATYLYGASGDTKRNLMAPYALQWQAMKDAKAAGCLEYDLFGIPPRDDPGHPMAGLYRFKTGFGGRIIHRPGSWDYTYRHVMRRLFNAAETLRKKLRDAKKRQRYRKNGL</sequence>
<dbReference type="InterPro" id="IPR003447">
    <property type="entry name" value="FEMABX"/>
</dbReference>
<dbReference type="SUPFAM" id="SSF55729">
    <property type="entry name" value="Acyl-CoA N-acyltransferases (Nat)"/>
    <property type="match status" value="2"/>
</dbReference>
<dbReference type="Proteomes" id="UP000595917">
    <property type="component" value="Chromosome"/>
</dbReference>
<dbReference type="KEGG" id="bhc:JFL75_13520"/>
<dbReference type="InterPro" id="IPR050644">
    <property type="entry name" value="PG_Glycine_Bridge_Synth"/>
</dbReference>
<keyword evidence="5" id="KW-0012">Acyltransferase</keyword>
<dbReference type="GO" id="GO:0016755">
    <property type="term" value="F:aminoacyltransferase activity"/>
    <property type="evidence" value="ECO:0007669"/>
    <property type="project" value="InterPro"/>
</dbReference>
<gene>
    <name evidence="7" type="ORF">JFL75_13520</name>
</gene>
<evidence type="ECO:0000256" key="4">
    <source>
        <dbReference type="ARBA" id="ARBA00022984"/>
    </source>
</evidence>
<evidence type="ECO:0000313" key="7">
    <source>
        <dbReference type="EMBL" id="QQO07956.1"/>
    </source>
</evidence>
<dbReference type="PROSITE" id="PS51191">
    <property type="entry name" value="FEMABX"/>
    <property type="match status" value="1"/>
</dbReference>
<dbReference type="GO" id="GO:0008360">
    <property type="term" value="P:regulation of cell shape"/>
    <property type="evidence" value="ECO:0007669"/>
    <property type="project" value="UniProtKB-KW"/>
</dbReference>
<evidence type="ECO:0000256" key="1">
    <source>
        <dbReference type="ARBA" id="ARBA00009943"/>
    </source>
</evidence>
<comment type="similarity">
    <text evidence="1">Belongs to the FemABX family.</text>
</comment>
<keyword evidence="3" id="KW-0133">Cell shape</keyword>
<evidence type="ECO:0000256" key="5">
    <source>
        <dbReference type="ARBA" id="ARBA00023315"/>
    </source>
</evidence>
<dbReference type="Gene3D" id="3.40.630.30">
    <property type="match status" value="2"/>
</dbReference>
<dbReference type="InterPro" id="IPR016181">
    <property type="entry name" value="Acyl_CoA_acyltransferase"/>
</dbReference>
<evidence type="ECO:0000256" key="3">
    <source>
        <dbReference type="ARBA" id="ARBA00022960"/>
    </source>
</evidence>
<dbReference type="RefSeq" id="WP_215625262.1">
    <property type="nucleotide sequence ID" value="NZ_CP067089.2"/>
</dbReference>
<dbReference type="GO" id="GO:0009252">
    <property type="term" value="P:peptidoglycan biosynthetic process"/>
    <property type="evidence" value="ECO:0007669"/>
    <property type="project" value="UniProtKB-KW"/>
</dbReference>
<name>A0A7T8B943_9SPIR</name>
<dbReference type="Pfam" id="PF02388">
    <property type="entry name" value="FemAB"/>
    <property type="match status" value="2"/>
</dbReference>